<dbReference type="EMBL" id="JBHSQI010000005">
    <property type="protein sequence ID" value="MFC6154358.1"/>
    <property type="molecule type" value="Genomic_DNA"/>
</dbReference>
<feature type="transmembrane region" description="Helical" evidence="4">
    <location>
        <begin position="176"/>
        <end position="197"/>
    </location>
</feature>
<feature type="transmembrane region" description="Helical" evidence="4">
    <location>
        <begin position="203"/>
        <end position="223"/>
    </location>
</feature>
<accession>A0ABW1QYT1</accession>
<keyword evidence="1" id="KW-0808">Transferase</keyword>
<dbReference type="SUPFAM" id="SSF55874">
    <property type="entry name" value="ATPase domain of HSP90 chaperone/DNA topoisomerase II/histidine kinase"/>
    <property type="match status" value="1"/>
</dbReference>
<protein>
    <submittedName>
        <fullName evidence="6">PspC domain-containing protein</fullName>
    </submittedName>
</protein>
<feature type="domain" description="Histidine kinase/HSP90-like ATPase" evidence="5">
    <location>
        <begin position="327"/>
        <end position="421"/>
    </location>
</feature>
<organism evidence="6 7">
    <name type="scientific">Nocardioides yefusunii</name>
    <dbReference type="NCBI Taxonomy" id="2500546"/>
    <lineage>
        <taxon>Bacteria</taxon>
        <taxon>Bacillati</taxon>
        <taxon>Actinomycetota</taxon>
        <taxon>Actinomycetes</taxon>
        <taxon>Propionibacteriales</taxon>
        <taxon>Nocardioidaceae</taxon>
        <taxon>Nocardioides</taxon>
    </lineage>
</organism>
<keyword evidence="7" id="KW-1185">Reference proteome</keyword>
<dbReference type="PANTHER" id="PTHR24421:SF61">
    <property type="entry name" value="OXYGEN SENSOR HISTIDINE KINASE NREB"/>
    <property type="match status" value="1"/>
</dbReference>
<evidence type="ECO:0000256" key="3">
    <source>
        <dbReference type="ARBA" id="ARBA00023012"/>
    </source>
</evidence>
<dbReference type="InterPro" id="IPR007168">
    <property type="entry name" value="Phageshock_PspC_N"/>
</dbReference>
<evidence type="ECO:0000256" key="4">
    <source>
        <dbReference type="SAM" id="Phobius"/>
    </source>
</evidence>
<dbReference type="RefSeq" id="WP_239022110.1">
    <property type="nucleotide sequence ID" value="NZ_CP034929.1"/>
</dbReference>
<keyword evidence="2" id="KW-0418">Kinase</keyword>
<evidence type="ECO:0000313" key="7">
    <source>
        <dbReference type="Proteomes" id="UP001596098"/>
    </source>
</evidence>
<sequence length="431" mass="45528">MTTQELHPPLGARRMTRASAETWLGGVASGLAAHLGVPVQWARIGFVVAMLFNGAGLVLYGALWMLVPSDASFERSTPGLEGASRQGRRPMAQRLLGDVGPVGSLVVAGIGLILALQVMLGSFSVLVPLLVAGLGVALLWRQADEAQKQRWFDVDGRIDPVRAVIGADTRAGWARIAAGAALVLVAVSIFAVGSSGLAMAREVWIATVLGIVGVVVVAAPWLLRLASDLGAERAERIRTQERADMAAHLHDSVLQTLALIQRNASDPTQVTRLARRQERDLRAWLYTGDSLDDATLAGALRDLAAKFEDDHGLVVDLVAVGDCDVATVVRPVVQAVGEALTNVVKHAGVERVDVYAECGAHEVEVFVRDRGVGFDPAGVAADRMGVSGSIIGRIERHGGRASVRSTPGDGTEVRIVVPLAPVTSPTHEEKN</sequence>
<evidence type="ECO:0000256" key="1">
    <source>
        <dbReference type="ARBA" id="ARBA00022679"/>
    </source>
</evidence>
<dbReference type="Proteomes" id="UP001596098">
    <property type="component" value="Unassembled WGS sequence"/>
</dbReference>
<feature type="transmembrane region" description="Helical" evidence="4">
    <location>
        <begin position="122"/>
        <end position="140"/>
    </location>
</feature>
<dbReference type="CDD" id="cd16917">
    <property type="entry name" value="HATPase_UhpB-NarQ-NarX-like"/>
    <property type="match status" value="1"/>
</dbReference>
<dbReference type="InterPro" id="IPR003594">
    <property type="entry name" value="HATPase_dom"/>
</dbReference>
<dbReference type="InterPro" id="IPR036890">
    <property type="entry name" value="HATPase_C_sf"/>
</dbReference>
<keyword evidence="3" id="KW-0902">Two-component regulatory system</keyword>
<reference evidence="7" key="1">
    <citation type="journal article" date="2019" name="Int. J. Syst. Evol. Microbiol.">
        <title>The Global Catalogue of Microorganisms (GCM) 10K type strain sequencing project: providing services to taxonomists for standard genome sequencing and annotation.</title>
        <authorList>
            <consortium name="The Broad Institute Genomics Platform"/>
            <consortium name="The Broad Institute Genome Sequencing Center for Infectious Disease"/>
            <person name="Wu L."/>
            <person name="Ma J."/>
        </authorList>
    </citation>
    <scope>NUCLEOTIDE SEQUENCE [LARGE SCALE GENOMIC DNA]</scope>
    <source>
        <strain evidence="7">DFY28</strain>
    </source>
</reference>
<proteinExistence type="predicted"/>
<dbReference type="Pfam" id="PF04024">
    <property type="entry name" value="PspC"/>
    <property type="match status" value="1"/>
</dbReference>
<dbReference type="InterPro" id="IPR050482">
    <property type="entry name" value="Sensor_HK_TwoCompSys"/>
</dbReference>
<evidence type="ECO:0000259" key="5">
    <source>
        <dbReference type="SMART" id="SM00387"/>
    </source>
</evidence>
<feature type="transmembrane region" description="Helical" evidence="4">
    <location>
        <begin position="95"/>
        <end position="116"/>
    </location>
</feature>
<name>A0ABW1QYT1_9ACTN</name>
<evidence type="ECO:0000313" key="6">
    <source>
        <dbReference type="EMBL" id="MFC6154358.1"/>
    </source>
</evidence>
<evidence type="ECO:0000256" key="2">
    <source>
        <dbReference type="ARBA" id="ARBA00022777"/>
    </source>
</evidence>
<dbReference type="Pfam" id="PF02518">
    <property type="entry name" value="HATPase_c"/>
    <property type="match status" value="1"/>
</dbReference>
<dbReference type="Gene3D" id="3.30.565.10">
    <property type="entry name" value="Histidine kinase-like ATPase, C-terminal domain"/>
    <property type="match status" value="1"/>
</dbReference>
<dbReference type="SMART" id="SM00387">
    <property type="entry name" value="HATPase_c"/>
    <property type="match status" value="1"/>
</dbReference>
<dbReference type="PANTHER" id="PTHR24421">
    <property type="entry name" value="NITRATE/NITRITE SENSOR PROTEIN NARX-RELATED"/>
    <property type="match status" value="1"/>
</dbReference>
<feature type="transmembrane region" description="Helical" evidence="4">
    <location>
        <begin position="44"/>
        <end position="67"/>
    </location>
</feature>
<keyword evidence="4" id="KW-1133">Transmembrane helix</keyword>
<comment type="caution">
    <text evidence="6">The sequence shown here is derived from an EMBL/GenBank/DDBJ whole genome shotgun (WGS) entry which is preliminary data.</text>
</comment>
<gene>
    <name evidence="6" type="ORF">ACFPWU_11880</name>
</gene>
<keyword evidence="4" id="KW-0812">Transmembrane</keyword>
<keyword evidence="4" id="KW-0472">Membrane</keyword>